<accession>A0A0F3MMN7</accession>
<organism evidence="1 2">
    <name type="scientific">Orientia chuto str. Dubai</name>
    <dbReference type="NCBI Taxonomy" id="1359168"/>
    <lineage>
        <taxon>Bacteria</taxon>
        <taxon>Pseudomonadati</taxon>
        <taxon>Pseudomonadota</taxon>
        <taxon>Alphaproteobacteria</taxon>
        <taxon>Rickettsiales</taxon>
        <taxon>Rickettsiaceae</taxon>
        <taxon>Rickettsieae</taxon>
        <taxon>Orientia</taxon>
    </lineage>
</organism>
<dbReference type="RefSeq" id="WP_156961285.1">
    <property type="nucleotide sequence ID" value="NZ_LANP01000016.1"/>
</dbReference>
<comment type="caution">
    <text evidence="1">The sequence shown here is derived from an EMBL/GenBank/DDBJ whole genome shotgun (WGS) entry which is preliminary data.</text>
</comment>
<dbReference type="EMBL" id="LANP01000016">
    <property type="protein sequence ID" value="KJV55854.1"/>
    <property type="molecule type" value="Genomic_DNA"/>
</dbReference>
<dbReference type="OrthoDB" id="8480694at2"/>
<proteinExistence type="predicted"/>
<dbReference type="PATRIC" id="fig|1359168.3.peg.286"/>
<evidence type="ECO:0000313" key="1">
    <source>
        <dbReference type="EMBL" id="KJV55854.1"/>
    </source>
</evidence>
<reference evidence="1 2" key="1">
    <citation type="submission" date="2015-02" db="EMBL/GenBank/DDBJ databases">
        <title>Genome Sequencing of Rickettsiales.</title>
        <authorList>
            <person name="Daugherty S.C."/>
            <person name="Su Q."/>
            <person name="Abolude K."/>
            <person name="Beier-Sexton M."/>
            <person name="Carlyon J.A."/>
            <person name="Carter R."/>
            <person name="Day N.P."/>
            <person name="Dumler S.J."/>
            <person name="Dyachenko V."/>
            <person name="Godinez A."/>
            <person name="Kurtti T.J."/>
            <person name="Lichay M."/>
            <person name="Mullins K.E."/>
            <person name="Ott S."/>
            <person name="Pappas-Brown V."/>
            <person name="Paris D.H."/>
            <person name="Patel P."/>
            <person name="Richards A.L."/>
            <person name="Sadzewicz L."/>
            <person name="Sears K."/>
            <person name="Seidman D."/>
            <person name="Sengamalay N."/>
            <person name="Stenos J."/>
            <person name="Tallon L.J."/>
            <person name="Vincent G."/>
            <person name="Fraser C.M."/>
            <person name="Munderloh U."/>
            <person name="Dunning-Hotopp J.C."/>
        </authorList>
    </citation>
    <scope>NUCLEOTIDE SEQUENCE [LARGE SCALE GENOMIC DNA]</scope>
    <source>
        <strain evidence="1 2">Fuller</strain>
    </source>
</reference>
<evidence type="ECO:0000313" key="2">
    <source>
        <dbReference type="Proteomes" id="UP000033616"/>
    </source>
</evidence>
<dbReference type="AlphaFoldDB" id="A0A0F3MMN7"/>
<keyword evidence="2" id="KW-1185">Reference proteome</keyword>
<protein>
    <submittedName>
        <fullName evidence="1">Putative transposase</fullName>
    </submittedName>
</protein>
<gene>
    <name evidence="1" type="ORF">OCHUTO_0674</name>
</gene>
<name>A0A0F3MMN7_9RICK</name>
<dbReference type="Proteomes" id="UP000033616">
    <property type="component" value="Unassembled WGS sequence"/>
</dbReference>
<sequence>MSIKRFWRKVFVWSKIAVKERAPTKISIDKVSQYSDAYQYERAERLGVSESGYKKH</sequence>